<keyword evidence="3" id="KW-0540">Nuclease</keyword>
<dbReference type="Gene3D" id="1.10.340.70">
    <property type="match status" value="1"/>
</dbReference>
<dbReference type="InterPro" id="IPR034128">
    <property type="entry name" value="K02A2.6-like"/>
</dbReference>
<dbReference type="FunFam" id="1.10.340.70:FF:000003">
    <property type="entry name" value="Protein CBG25708"/>
    <property type="match status" value="1"/>
</dbReference>
<feature type="region of interest" description="Disordered" evidence="7">
    <location>
        <begin position="1337"/>
        <end position="1364"/>
    </location>
</feature>
<feature type="region of interest" description="Disordered" evidence="7">
    <location>
        <begin position="226"/>
        <end position="270"/>
    </location>
</feature>
<protein>
    <recommendedName>
        <fullName evidence="14">Reverse transcriptase</fullName>
    </recommendedName>
</protein>
<dbReference type="InterPro" id="IPR036397">
    <property type="entry name" value="RNaseH_sf"/>
</dbReference>
<proteinExistence type="predicted"/>
<dbReference type="GO" id="GO:0015074">
    <property type="term" value="P:DNA integration"/>
    <property type="evidence" value="ECO:0007669"/>
    <property type="project" value="InterPro"/>
</dbReference>
<dbReference type="InterPro" id="IPR001584">
    <property type="entry name" value="Integrase_cat-core"/>
</dbReference>
<evidence type="ECO:0000256" key="7">
    <source>
        <dbReference type="SAM" id="MobiDB-lite"/>
    </source>
</evidence>
<evidence type="ECO:0000313" key="12">
    <source>
        <dbReference type="Proteomes" id="UP000050790"/>
    </source>
</evidence>
<evidence type="ECO:0000313" key="13">
    <source>
        <dbReference type="WBParaSite" id="SMRG1_84840.1"/>
    </source>
</evidence>
<keyword evidence="4" id="KW-0255">Endonuclease</keyword>
<dbReference type="SUPFAM" id="SSF56672">
    <property type="entry name" value="DNA/RNA polymerases"/>
    <property type="match status" value="1"/>
</dbReference>
<evidence type="ECO:0000259" key="10">
    <source>
        <dbReference type="PROSITE" id="PS50878"/>
    </source>
</evidence>
<dbReference type="Pfam" id="PF13650">
    <property type="entry name" value="Asp_protease_2"/>
    <property type="match status" value="1"/>
</dbReference>
<evidence type="ECO:0000256" key="1">
    <source>
        <dbReference type="ARBA" id="ARBA00022679"/>
    </source>
</evidence>
<dbReference type="GO" id="GO:0016779">
    <property type="term" value="F:nucleotidyltransferase activity"/>
    <property type="evidence" value="ECO:0007669"/>
    <property type="project" value="UniProtKB-KW"/>
</dbReference>
<evidence type="ECO:0008006" key="14">
    <source>
        <dbReference type="Google" id="ProtNLM"/>
    </source>
</evidence>
<dbReference type="SUPFAM" id="SSF50630">
    <property type="entry name" value="Acid proteases"/>
    <property type="match status" value="1"/>
</dbReference>
<dbReference type="SUPFAM" id="SSF53098">
    <property type="entry name" value="Ribonuclease H-like"/>
    <property type="match status" value="1"/>
</dbReference>
<keyword evidence="6" id="KW-0511">Multifunctional enzyme</keyword>
<feature type="compositionally biased region" description="Low complexity" evidence="7">
    <location>
        <begin position="245"/>
        <end position="259"/>
    </location>
</feature>
<dbReference type="InterPro" id="IPR012337">
    <property type="entry name" value="RNaseH-like_sf"/>
</dbReference>
<dbReference type="Pfam" id="PF17919">
    <property type="entry name" value="RT_RNaseH_2"/>
    <property type="match status" value="1"/>
</dbReference>
<dbReference type="PROSITE" id="PS50175">
    <property type="entry name" value="ASP_PROT_RETROV"/>
    <property type="match status" value="1"/>
</dbReference>
<dbReference type="PANTHER" id="PTHR37984:SF5">
    <property type="entry name" value="PROTEIN NYNRIN-LIKE"/>
    <property type="match status" value="1"/>
</dbReference>
<feature type="domain" description="Reverse transcriptase" evidence="10">
    <location>
        <begin position="520"/>
        <end position="698"/>
    </location>
</feature>
<evidence type="ECO:0000259" key="9">
    <source>
        <dbReference type="PROSITE" id="PS50175"/>
    </source>
</evidence>
<dbReference type="Pfam" id="PF23309">
    <property type="entry name" value="DUF7083"/>
    <property type="match status" value="1"/>
</dbReference>
<feature type="transmembrane region" description="Helical" evidence="8">
    <location>
        <begin position="1417"/>
        <end position="1438"/>
    </location>
</feature>
<dbReference type="Gene3D" id="3.10.10.10">
    <property type="entry name" value="HIV Type 1 Reverse Transcriptase, subunit A, domain 1"/>
    <property type="match status" value="1"/>
</dbReference>
<dbReference type="InterPro" id="IPR043128">
    <property type="entry name" value="Rev_trsase/Diguanyl_cyclase"/>
</dbReference>
<dbReference type="FunFam" id="3.30.420.10:FF:000063">
    <property type="entry name" value="Retrovirus-related Pol polyprotein from transposon 297-like Protein"/>
    <property type="match status" value="1"/>
</dbReference>
<evidence type="ECO:0000259" key="11">
    <source>
        <dbReference type="PROSITE" id="PS50994"/>
    </source>
</evidence>
<sequence length="1440" mass="163644">MDPAKLEKLFEQQLKLMEMIAHTHISSRVPTTPTIPESVDGITSGISEFLYDPDANITFDTWFRRYEDLFKVDFADRDDAWKVRLLLRKLGPSELDKYCNFILPQNPRDRSFDATIQSLSQLFGDHHSLFSTRYRCLKLIMNESDDFLTHVGVVNRECERFKLRSLTEDQFKSLILICSLQSPKFSDIRTRLLNRLEQDPTLTLNAIIDEYQRIINLQRDTTLVQSGGQGGSEVHAVQHQKKSSRSTTSSLSNASAVSVPNHSKPAQKKPPSPCWHCGAWHYVQFCPFKQHVCDRCQKVGHKSGFCKSNRSNNRRNAQTQRRFHKKPITSSRSLAAVFHTHAATRRKFLTLSINGQPVRLQLDTASDITILSKKTWRTLGQPPIKPSSQTAVSACGGHLRLHGELCCCISFRGTTFNGTCYITNSPLNLLGLDWFEELGLADLPINAICNQVQTTVSTQQHAEDLRKRFIELFQPGLGLCTTTEAVLRLQPEATPVFRPKRPVPYASLPLVDAELQRLETEGVLVPVSYSSWAAPIVVVKKSNGSIRICADFSTGLNAALQQHHYPLPIPDDLFTILNGGTYFAKLDLADAYLQIPVALESRELLTINTHRGLFQYTRLPFGIKTAPAIFQQIMDTILADVPGVATYLDDVLIVGATADELNTRTHLVLKRLQDNGFRLRPEKCHFFLRFVKYLGFIFDASGRHPDPQNTYAIQQMPAPTDVSSLRSFLGMISYYSAFLPSLHDVRYPLNRLLEKNATWNWSPQCESAFSKLKAMLSSNLLLTHYNPKLPIVVAADASTHGLGAVLSHVFPDGSEKAVMHASRTLTPAEKRYGQIEKEALALIFAVRRFHKFIYGRRFTLLTDHKPLLSIFGSKKGIPAHSANRLQRWALALLGYDFDIQYRHSEDFGQADALSRLISNHSTTDEDTLIAIVSTEEDSGATVLANAIRAMPVTAEDVREATREDPIIQKAITYVQSRWPVKQLSGDMQQLANRRSALCIVNDCLMFGDRVVIPTTLRSKILHQFHSGHPGINRMKSIARSYAYWPNMDKQIVDFVKRCSHCQRAAKNPPKLPPVPWPKSEKPWSRVHIDFIGPLDGTTYLTLVDSYSKWPEILPIAPPSTTRTIKLLNRIFAQHGLPETIVTDNGSQFTSSQFREFCLQNSINHVRSPPYHPQSNGQAERFVDTFKRAMLKSRGEGTTEDSIERFLVAYRTTPHDLLPNSKSPAEMLMGRKLRTVHCAMKPKQVAQQKPQMKNTRIPYEVGTKVYARDYRHGCDRWVEGEITKKHGDVMYDVKVNQEIWTRHHNQVRPREAKEKETITKSVPLDLLLDTFQLPPIPPTETTKSSTQVEHPSGSVWLPRRSDRKRRHPKKLQGRCWDIQKNIPKTIIRLSLMLPLNVKWCHFPIGRFPTNQYLFRVSFPHWSILFHVLSFCWSIFIVILTV</sequence>
<dbReference type="InterPro" id="IPR055510">
    <property type="entry name" value="DUF7083"/>
</dbReference>
<evidence type="ECO:0000256" key="5">
    <source>
        <dbReference type="ARBA" id="ARBA00022801"/>
    </source>
</evidence>
<evidence type="ECO:0000256" key="3">
    <source>
        <dbReference type="ARBA" id="ARBA00022722"/>
    </source>
</evidence>
<dbReference type="Gene3D" id="3.30.420.10">
    <property type="entry name" value="Ribonuclease H-like superfamily/Ribonuclease H"/>
    <property type="match status" value="1"/>
</dbReference>
<dbReference type="InterPro" id="IPR043502">
    <property type="entry name" value="DNA/RNA_pol_sf"/>
</dbReference>
<dbReference type="InterPro" id="IPR041577">
    <property type="entry name" value="RT_RNaseH_2"/>
</dbReference>
<dbReference type="Proteomes" id="UP000050790">
    <property type="component" value="Unassembled WGS sequence"/>
</dbReference>
<dbReference type="InterPro" id="IPR021109">
    <property type="entry name" value="Peptidase_aspartic_dom_sf"/>
</dbReference>
<dbReference type="GO" id="GO:0004519">
    <property type="term" value="F:endonuclease activity"/>
    <property type="evidence" value="ECO:0007669"/>
    <property type="project" value="UniProtKB-KW"/>
</dbReference>
<dbReference type="CDD" id="cd05484">
    <property type="entry name" value="retropepsin_like_LTR_2"/>
    <property type="match status" value="1"/>
</dbReference>
<dbReference type="GO" id="GO:0006508">
    <property type="term" value="P:proteolysis"/>
    <property type="evidence" value="ECO:0007669"/>
    <property type="project" value="InterPro"/>
</dbReference>
<keyword evidence="2" id="KW-0548">Nucleotidyltransferase</keyword>
<dbReference type="InterPro" id="IPR001995">
    <property type="entry name" value="Peptidase_A2_cat"/>
</dbReference>
<feature type="compositionally biased region" description="Polar residues" evidence="7">
    <location>
        <begin position="1338"/>
        <end position="1348"/>
    </location>
</feature>
<dbReference type="PANTHER" id="PTHR37984">
    <property type="entry name" value="PROTEIN CBG26694"/>
    <property type="match status" value="1"/>
</dbReference>
<dbReference type="FunFam" id="3.30.70.270:FF:000020">
    <property type="entry name" value="Transposon Tf2-6 polyprotein-like Protein"/>
    <property type="match status" value="1"/>
</dbReference>
<keyword evidence="1" id="KW-0808">Transferase</keyword>
<dbReference type="Gene3D" id="3.30.70.270">
    <property type="match status" value="2"/>
</dbReference>
<keyword evidence="5" id="KW-0378">Hydrolase</keyword>
<dbReference type="GO" id="GO:0004190">
    <property type="term" value="F:aspartic-type endopeptidase activity"/>
    <property type="evidence" value="ECO:0007669"/>
    <property type="project" value="InterPro"/>
</dbReference>
<dbReference type="WBParaSite" id="SMRG1_84840.1">
    <property type="protein sequence ID" value="SMRG1_84840.1"/>
    <property type="gene ID" value="SMRG1_84840"/>
</dbReference>
<organism evidence="12 13">
    <name type="scientific">Schistosoma margrebowiei</name>
    <dbReference type="NCBI Taxonomy" id="48269"/>
    <lineage>
        <taxon>Eukaryota</taxon>
        <taxon>Metazoa</taxon>
        <taxon>Spiralia</taxon>
        <taxon>Lophotrochozoa</taxon>
        <taxon>Platyhelminthes</taxon>
        <taxon>Trematoda</taxon>
        <taxon>Digenea</taxon>
        <taxon>Strigeidida</taxon>
        <taxon>Schistosomatoidea</taxon>
        <taxon>Schistosomatidae</taxon>
        <taxon>Schistosoma</taxon>
    </lineage>
</organism>
<evidence type="ECO:0000256" key="8">
    <source>
        <dbReference type="SAM" id="Phobius"/>
    </source>
</evidence>
<dbReference type="Gene3D" id="2.40.70.10">
    <property type="entry name" value="Acid Proteases"/>
    <property type="match status" value="1"/>
</dbReference>
<dbReference type="InterPro" id="IPR050951">
    <property type="entry name" value="Retrovirus_Pol_polyprotein"/>
</dbReference>
<evidence type="ECO:0000256" key="6">
    <source>
        <dbReference type="ARBA" id="ARBA00023268"/>
    </source>
</evidence>
<dbReference type="CDD" id="cd01647">
    <property type="entry name" value="RT_LTR"/>
    <property type="match status" value="1"/>
</dbReference>
<evidence type="ECO:0000256" key="2">
    <source>
        <dbReference type="ARBA" id="ARBA00022695"/>
    </source>
</evidence>
<feature type="domain" description="Peptidase A2" evidence="9">
    <location>
        <begin position="358"/>
        <end position="434"/>
    </location>
</feature>
<dbReference type="PROSITE" id="PS50878">
    <property type="entry name" value="RT_POL"/>
    <property type="match status" value="1"/>
</dbReference>
<dbReference type="InterPro" id="IPR000477">
    <property type="entry name" value="RT_dom"/>
</dbReference>
<keyword evidence="8" id="KW-1133">Transmembrane helix</keyword>
<dbReference type="CDD" id="cd09274">
    <property type="entry name" value="RNase_HI_RT_Ty3"/>
    <property type="match status" value="1"/>
</dbReference>
<dbReference type="Pfam" id="PF00665">
    <property type="entry name" value="rve"/>
    <property type="match status" value="1"/>
</dbReference>
<keyword evidence="8" id="KW-0812">Transmembrane</keyword>
<reference evidence="13" key="1">
    <citation type="submission" date="2023-11" db="UniProtKB">
        <authorList>
            <consortium name="WormBaseParasite"/>
        </authorList>
    </citation>
    <scope>IDENTIFICATION</scope>
</reference>
<dbReference type="PROSITE" id="PS50994">
    <property type="entry name" value="INTEGRASE"/>
    <property type="match status" value="1"/>
</dbReference>
<dbReference type="Pfam" id="PF17921">
    <property type="entry name" value="Integrase_H2C2"/>
    <property type="match status" value="1"/>
</dbReference>
<keyword evidence="8" id="KW-0472">Membrane</keyword>
<feature type="domain" description="Integrase catalytic" evidence="11">
    <location>
        <begin position="1078"/>
        <end position="1231"/>
    </location>
</feature>
<accession>A0AA85AHS2</accession>
<dbReference type="Pfam" id="PF00078">
    <property type="entry name" value="RVT_1"/>
    <property type="match status" value="1"/>
</dbReference>
<dbReference type="GO" id="GO:0003676">
    <property type="term" value="F:nucleic acid binding"/>
    <property type="evidence" value="ECO:0007669"/>
    <property type="project" value="InterPro"/>
</dbReference>
<evidence type="ECO:0000256" key="4">
    <source>
        <dbReference type="ARBA" id="ARBA00022759"/>
    </source>
</evidence>
<dbReference type="InterPro" id="IPR041588">
    <property type="entry name" value="Integrase_H2C2"/>
</dbReference>
<name>A0AA85AHS2_9TREM</name>